<keyword evidence="1" id="KW-0812">Transmembrane</keyword>
<gene>
    <name evidence="3" type="ORF">KHA97_18295</name>
</gene>
<dbReference type="Pfam" id="PF18989">
    <property type="entry name" value="DUF5722"/>
    <property type="match status" value="1"/>
</dbReference>
<evidence type="ECO:0000256" key="1">
    <source>
        <dbReference type="SAM" id="Phobius"/>
    </source>
</evidence>
<proteinExistence type="predicted"/>
<keyword evidence="4" id="KW-1185">Reference proteome</keyword>
<comment type="caution">
    <text evidence="3">The sequence shown here is derived from an EMBL/GenBank/DDBJ whole genome shotgun (WGS) entry which is preliminary data.</text>
</comment>
<dbReference type="SUPFAM" id="SSF51445">
    <property type="entry name" value="(Trans)glycosidases"/>
    <property type="match status" value="1"/>
</dbReference>
<reference evidence="3 4" key="1">
    <citation type="submission" date="2021-05" db="EMBL/GenBank/DDBJ databases">
        <title>Novel Bacillus species.</title>
        <authorList>
            <person name="Liu G."/>
        </authorList>
    </citation>
    <scope>NUCLEOTIDE SEQUENCE [LARGE SCALE GENOMIC DNA]</scope>
    <source>
        <strain evidence="4">FJAT-49780</strain>
    </source>
</reference>
<organism evidence="3 4">
    <name type="scientific">Lederbergia citri</name>
    <dbReference type="NCBI Taxonomy" id="2833580"/>
    <lineage>
        <taxon>Bacteria</taxon>
        <taxon>Bacillati</taxon>
        <taxon>Bacillota</taxon>
        <taxon>Bacilli</taxon>
        <taxon>Bacillales</taxon>
        <taxon>Bacillaceae</taxon>
        <taxon>Lederbergia</taxon>
    </lineage>
</organism>
<evidence type="ECO:0000259" key="2">
    <source>
        <dbReference type="Pfam" id="PF18989"/>
    </source>
</evidence>
<dbReference type="Proteomes" id="UP000681414">
    <property type="component" value="Unassembled WGS sequence"/>
</dbReference>
<dbReference type="Gene3D" id="2.60.120.260">
    <property type="entry name" value="Galactose-binding domain-like"/>
    <property type="match status" value="2"/>
</dbReference>
<dbReference type="InterPro" id="IPR017853">
    <property type="entry name" value="GH"/>
</dbReference>
<evidence type="ECO:0000313" key="3">
    <source>
        <dbReference type="EMBL" id="MBS4197005.1"/>
    </source>
</evidence>
<dbReference type="RefSeq" id="WP_213126203.1">
    <property type="nucleotide sequence ID" value="NZ_JAGYPG010000003.1"/>
</dbReference>
<protein>
    <recommendedName>
        <fullName evidence="2">DUF5722 domain-containing protein</fullName>
    </recommendedName>
</protein>
<dbReference type="InterPro" id="IPR043780">
    <property type="entry name" value="DUF5722"/>
</dbReference>
<feature type="domain" description="DUF5722" evidence="2">
    <location>
        <begin position="494"/>
        <end position="892"/>
    </location>
</feature>
<accession>A0A942TG26</accession>
<dbReference type="Gene3D" id="3.20.20.80">
    <property type="entry name" value="Glycosidases"/>
    <property type="match status" value="1"/>
</dbReference>
<name>A0A942TG26_9BACI</name>
<keyword evidence="1" id="KW-1133">Transmembrane helix</keyword>
<keyword evidence="1" id="KW-0472">Membrane</keyword>
<dbReference type="EMBL" id="JAGYPG010000003">
    <property type="protein sequence ID" value="MBS4197005.1"/>
    <property type="molecule type" value="Genomic_DNA"/>
</dbReference>
<feature type="transmembrane region" description="Helical" evidence="1">
    <location>
        <begin position="25"/>
        <end position="49"/>
    </location>
</feature>
<sequence length="1337" mass="152301">MNKWSQVALVEENKEGKEFMKRFKLYTLAVALVMLFQLGFAELILAGPYHSDIVESDNYRKGNAIFAGKVINDFNTPEQASEWKAGENTKDVIYATSLAQSPVYEGSGVLEQIPENVKVYEWRTIYRELETPLDLSDYKYFAFAANSWAWQSVDYFLKIKLYSEEDVFESVTKINPNTWNPLFLDISNWEKRDSITKIEFSFVQNFNLEGIGPGAPGYDYWNGRFQIDYIAATNILDLQFSVDGETEGFTANNGKLQTEGGALHYEVTDQNTYLESPRLLQELSVRDTLVVPMKNTTDAKQVKISWITEDDLEWNEEKSKIFDVKSSKDFINYNFNFSNNPKWKGTLAQFRIEPIITNPTGSLIFDKFKLDISLNLEGDYQGEISASEISDVNTLEVSGKVNKSYLEENEDAKLLLYELQTYEKIANIGEMTPIYQQEAKESFTLKVSLKENDHNRLYSKFVVALQNKDGEMSFVDSPHYITNPGKLAQNQYPFPEGKSKKGLQVQMTDDAEELGVSHAAINVSYDSMLYKDNSNPNNTIEYNFEGETYYFKANYIKSLDSSIKSLSDNNNVVSLILILYNVIHPDSPNEHLIHPEAEPGGIVYAMNTANEIGVKYYKAITNFIAERYTRSDEKYGRAVNFIVGNEVDENQTWNNMGPKLVTDYAKEYAQTLRLTNTIVKSNYANGKVYTSLTHNWDKDMPAESKWSYDGRDIVDMLQQFIRSEGDIPWNIAYHPYPENLFDPVFWKDPSADNSFDTNVITFKNLEVLVDYMKQEEYLFDGEMRRIILSEQGFHSLDNSLESQKLQAAAYAYAYYKIKFLDGIDSFILHRHVDSKPEYGLHLGLWTFAEEGTNTPEKQKYIYDVMKYIDTERSLEVTDFAKSIIGIKDWKDVIPSFNPDLLAERNLPTVVGTEIVKKPLQEKKLSDFDKDIGKWERADNANSVEWNTKDPLAGKGSLQVNFSTFAKYWRGADIKLDKPINAKSTPYLNLGLKIPNAPKGRPYTAKVKVYSGENYAEGVYSFEKEDEWNRIALNLKSWKGNDSIDRIKVWIKSTTTNNWGGTFLIDEVSFSENVVPVGGEKNVEINAKMDTENLQIGTKLQVEVVNHDKKDLNGEIAVGSEYVTFDQDALKVIGIKSGQSKTFTLTVTELQLPEGGDVTVAFSYREKVWKHVLEKIEKKTEGLLYNFEKDTEGWLAGANVDAVTSSESFLNGPQTPYFGSAILAAKGAGVSATQWRTVYVEPEKPLDLSGASELFYFINSYGGVPNATYETKITLYSGTESLSETFSMRPDQWNEVRVDIQDWVSKDKINKIEISFRAVGNDIAWGSEFQVDYVGYMK</sequence>
<evidence type="ECO:0000313" key="4">
    <source>
        <dbReference type="Proteomes" id="UP000681414"/>
    </source>
</evidence>